<reference evidence="8" key="1">
    <citation type="submission" date="2016-11" db="EMBL/GenBank/DDBJ databases">
        <authorList>
            <person name="Varghese N."/>
            <person name="Submissions S."/>
        </authorList>
    </citation>
    <scope>NUCLEOTIDE SEQUENCE [LARGE SCALE GENOMIC DNA]</scope>
    <source>
        <strain evidence="8">DSM 22212</strain>
    </source>
</reference>
<dbReference type="Gene3D" id="3.40.50.1820">
    <property type="entry name" value="alpha/beta hydrolase"/>
    <property type="match status" value="1"/>
</dbReference>
<evidence type="ECO:0000256" key="4">
    <source>
        <dbReference type="SAM" id="SignalP"/>
    </source>
</evidence>
<proteinExistence type="predicted"/>
<dbReference type="GO" id="GO:0006508">
    <property type="term" value="P:proteolysis"/>
    <property type="evidence" value="ECO:0007669"/>
    <property type="project" value="UniProtKB-KW"/>
</dbReference>
<dbReference type="SUPFAM" id="SSF53474">
    <property type="entry name" value="alpha/beta-Hydrolases"/>
    <property type="match status" value="1"/>
</dbReference>
<feature type="domain" description="Dipeptidylpeptidase IV N-terminal" evidence="6">
    <location>
        <begin position="111"/>
        <end position="477"/>
    </location>
</feature>
<dbReference type="Pfam" id="PF00326">
    <property type="entry name" value="Peptidase_S9"/>
    <property type="match status" value="1"/>
</dbReference>
<dbReference type="GO" id="GO:0004252">
    <property type="term" value="F:serine-type endopeptidase activity"/>
    <property type="evidence" value="ECO:0007669"/>
    <property type="project" value="InterPro"/>
</dbReference>
<dbReference type="InterPro" id="IPR050278">
    <property type="entry name" value="Serine_Prot_S9B/DPPIV"/>
</dbReference>
<dbReference type="PANTHER" id="PTHR11731:SF193">
    <property type="entry name" value="DIPEPTIDYL PEPTIDASE 9"/>
    <property type="match status" value="1"/>
</dbReference>
<dbReference type="PANTHER" id="PTHR11731">
    <property type="entry name" value="PROTEASE FAMILY S9B,C DIPEPTIDYL-PEPTIDASE IV-RELATED"/>
    <property type="match status" value="1"/>
</dbReference>
<dbReference type="PROSITE" id="PS00708">
    <property type="entry name" value="PRO_ENDOPEP_SER"/>
    <property type="match status" value="1"/>
</dbReference>
<keyword evidence="3" id="KW-0325">Glycoprotein</keyword>
<evidence type="ECO:0000256" key="2">
    <source>
        <dbReference type="ARBA" id="ARBA00022801"/>
    </source>
</evidence>
<sequence length="771" mass="88648">MMRLQKTFGIFLGLFLLAPAATAQQDVQERPRLTLEDIHASRKFIGEFFQGGRWAAEGPVVLYIEPDPQTGATHLIRYNLETGQRERLIDGNRLYAPDVERLIRIEAYQYSQDGQRVLLYTDSERVWRYNTKGFYYVYDLQADSLWPVSDRRKGFQMFAKFSPDGRQVAFVRDRNLYLVDLETGQEVPLTTDGAPGSIINGTFDWVYEEEFGLRDGWAWSPDGRYIAFFKLDESKVPAFTMMDLRAPYPKAITFRYPKAGEPNSEIQIGVIDLQTGQVRFFDTDTWYEGGDRYEYLARMGWTPTIEGRHYVWMFRMNRDQNHLELLYGDPATMSLRTVLEEQASAWLEVETGFTDLEAGQITYLQDNQHFVWISERDGYRHLYLYRNDGTLVRQLTQGRWDVTDFHGVDEQGGWVYFTATIDGPRERHLYRIPLHPEASNGQASAPQRITQAPGTHDVSLSSDFRYYIDTHTRFLQPPVVTLHRITGEQIAVLEGNEALRERLAAYGLRPPEFFTVPGADGTPLQAYLIKPSDFDSTRQYPLLLYVYGGPGSQTVVDRWGGARMLWHYYLAEELGILVASVDNRGTGARGYAFKTATYRRLGQLEAQDQIAAAKALAQRPYVDPARIGIWGWSYGGYMTLMAMLYGDGPQVFRVGVSVAPVTDWRLYDTIYTERYMSTPQRNPEGYRLGSPITYADRLTDRQRLLIIHGDLDDNVHFQHAVQMIDALQRAGKQFAFMMYPGRNHGIYGGNTRLHLFTLITDFLKENLVNPR</sequence>
<dbReference type="RefSeq" id="WP_072716439.1">
    <property type="nucleotide sequence ID" value="NZ_FRAU01000011.1"/>
</dbReference>
<dbReference type="FunFam" id="3.40.50.1820:FF:000003">
    <property type="entry name" value="Dipeptidyl peptidase 4"/>
    <property type="match status" value="1"/>
</dbReference>
<keyword evidence="8" id="KW-1185">Reference proteome</keyword>
<evidence type="ECO:0000313" key="8">
    <source>
        <dbReference type="Proteomes" id="UP000185812"/>
    </source>
</evidence>
<organism evidence="7 8">
    <name type="scientific">Rhodothermus profundi</name>
    <dbReference type="NCBI Taxonomy" id="633813"/>
    <lineage>
        <taxon>Bacteria</taxon>
        <taxon>Pseudomonadati</taxon>
        <taxon>Rhodothermota</taxon>
        <taxon>Rhodothermia</taxon>
        <taxon>Rhodothermales</taxon>
        <taxon>Rhodothermaceae</taxon>
        <taxon>Rhodothermus</taxon>
    </lineage>
</organism>
<feature type="domain" description="Peptidase S9 prolyl oligopeptidase catalytic" evidence="5">
    <location>
        <begin position="566"/>
        <end position="767"/>
    </location>
</feature>
<dbReference type="Gene3D" id="2.140.10.30">
    <property type="entry name" value="Dipeptidylpeptidase IV, N-terminal domain"/>
    <property type="match status" value="1"/>
</dbReference>
<dbReference type="InterPro" id="IPR002471">
    <property type="entry name" value="Pept_S9_AS"/>
</dbReference>
<dbReference type="SUPFAM" id="SSF82171">
    <property type="entry name" value="DPP6 N-terminal domain-like"/>
    <property type="match status" value="1"/>
</dbReference>
<accession>A0A1M6XL73</accession>
<dbReference type="InterPro" id="IPR002469">
    <property type="entry name" value="Peptidase_S9B_N"/>
</dbReference>
<dbReference type="Pfam" id="PF00930">
    <property type="entry name" value="DPPIV_N"/>
    <property type="match status" value="1"/>
</dbReference>
<dbReference type="EMBL" id="FRAU01000011">
    <property type="protein sequence ID" value="SHL06724.1"/>
    <property type="molecule type" value="Genomic_DNA"/>
</dbReference>
<keyword evidence="1" id="KW-0645">Protease</keyword>
<dbReference type="STRING" id="633813.SAMN04488087_2644"/>
<evidence type="ECO:0000259" key="6">
    <source>
        <dbReference type="Pfam" id="PF00930"/>
    </source>
</evidence>
<dbReference type="InterPro" id="IPR029058">
    <property type="entry name" value="AB_hydrolase_fold"/>
</dbReference>
<keyword evidence="2" id="KW-0378">Hydrolase</keyword>
<evidence type="ECO:0000256" key="3">
    <source>
        <dbReference type="ARBA" id="ARBA00023180"/>
    </source>
</evidence>
<dbReference type="AlphaFoldDB" id="A0A1M6XL73"/>
<evidence type="ECO:0000259" key="5">
    <source>
        <dbReference type="Pfam" id="PF00326"/>
    </source>
</evidence>
<feature type="signal peptide" evidence="4">
    <location>
        <begin position="1"/>
        <end position="23"/>
    </location>
</feature>
<feature type="chain" id="PRO_5011980105" evidence="4">
    <location>
        <begin position="24"/>
        <end position="771"/>
    </location>
</feature>
<dbReference type="InterPro" id="IPR001375">
    <property type="entry name" value="Peptidase_S9_cat"/>
</dbReference>
<name>A0A1M6XL73_9BACT</name>
<keyword evidence="4" id="KW-0732">Signal</keyword>
<dbReference type="Proteomes" id="UP000185812">
    <property type="component" value="Unassembled WGS sequence"/>
</dbReference>
<gene>
    <name evidence="7" type="ORF">SAMN04488087_2644</name>
</gene>
<evidence type="ECO:0000256" key="1">
    <source>
        <dbReference type="ARBA" id="ARBA00022670"/>
    </source>
</evidence>
<evidence type="ECO:0000313" key="7">
    <source>
        <dbReference type="EMBL" id="SHL06724.1"/>
    </source>
</evidence>
<dbReference type="GO" id="GO:0008239">
    <property type="term" value="F:dipeptidyl-peptidase activity"/>
    <property type="evidence" value="ECO:0007669"/>
    <property type="project" value="TreeGrafter"/>
</dbReference>
<protein>
    <submittedName>
        <fullName evidence="7">Dipeptidyl-peptidase-4</fullName>
    </submittedName>
</protein>
<dbReference type="OrthoDB" id="9812921at2"/>